<organism evidence="2 3">
    <name type="scientific">Vibrio cholerae</name>
    <dbReference type="NCBI Taxonomy" id="666"/>
    <lineage>
        <taxon>Bacteria</taxon>
        <taxon>Pseudomonadati</taxon>
        <taxon>Pseudomonadota</taxon>
        <taxon>Gammaproteobacteria</taxon>
        <taxon>Vibrionales</taxon>
        <taxon>Vibrionaceae</taxon>
        <taxon>Vibrio</taxon>
    </lineage>
</organism>
<feature type="transmembrane region" description="Helical" evidence="1">
    <location>
        <begin position="16"/>
        <end position="35"/>
    </location>
</feature>
<name>A0A5Q6PC72_VIBCL</name>
<comment type="caution">
    <text evidence="2">The sequence shown here is derived from an EMBL/GenBank/DDBJ whole genome shotgun (WGS) entry which is preliminary data.</text>
</comment>
<protein>
    <submittedName>
        <fullName evidence="2">Uncharacterized protein</fullName>
    </submittedName>
</protein>
<proteinExistence type="predicted"/>
<dbReference type="Proteomes" id="UP000323225">
    <property type="component" value="Unassembled WGS sequence"/>
</dbReference>
<reference evidence="2 3" key="1">
    <citation type="submission" date="2019-09" db="EMBL/GenBank/DDBJ databases">
        <authorList>
            <person name="Kritzky A."/>
            <person name="Schelkanova E.Y."/>
            <person name="Alkhova Z.V."/>
            <person name="Smirnova N.I."/>
        </authorList>
    </citation>
    <scope>NUCLEOTIDE SEQUENCE [LARGE SCALE GENOMIC DNA]</scope>
    <source>
        <strain evidence="2 3">M1526</strain>
    </source>
</reference>
<dbReference type="RefSeq" id="WP_149609281.1">
    <property type="nucleotide sequence ID" value="NZ_JBAFTZ010000076.1"/>
</dbReference>
<keyword evidence="1" id="KW-0812">Transmembrane</keyword>
<dbReference type="EMBL" id="VUAA01000070">
    <property type="protein sequence ID" value="KAA1252472.1"/>
    <property type="molecule type" value="Genomic_DNA"/>
</dbReference>
<gene>
    <name evidence="2" type="ORF">F0M16_22760</name>
</gene>
<accession>A0A5Q6PC72</accession>
<dbReference type="AlphaFoldDB" id="A0A5Q6PC72"/>
<keyword evidence="1" id="KW-1133">Transmembrane helix</keyword>
<evidence type="ECO:0000313" key="2">
    <source>
        <dbReference type="EMBL" id="KAA1252472.1"/>
    </source>
</evidence>
<evidence type="ECO:0000256" key="1">
    <source>
        <dbReference type="SAM" id="Phobius"/>
    </source>
</evidence>
<evidence type="ECO:0000313" key="3">
    <source>
        <dbReference type="Proteomes" id="UP000323225"/>
    </source>
</evidence>
<keyword evidence="1" id="KW-0472">Membrane</keyword>
<sequence length="174" mass="20113">MYNWLLDAFSTPSGKSQFISIVVSSCIAISVLLLNQRLTSTRERKKLYIEKIEELYLAVTEYIESCNDLITDIQKGTYREESGYHRYNESTYDKRESSIAKIEMLCGLYFPEISFNSKDYCISKMPAFGAAISGQYARREVNAEKTVIKSRKHIENASQELKEMCQHLMKSKML</sequence>